<organism evidence="7 8">
    <name type="scientific">Chromobacterium paludis</name>
    <dbReference type="NCBI Taxonomy" id="2605945"/>
    <lineage>
        <taxon>Bacteria</taxon>
        <taxon>Pseudomonadati</taxon>
        <taxon>Pseudomonadota</taxon>
        <taxon>Betaproteobacteria</taxon>
        <taxon>Neisseriales</taxon>
        <taxon>Chromobacteriaceae</taxon>
        <taxon>Chromobacterium</taxon>
    </lineage>
</organism>
<feature type="domain" description="HAMP" evidence="5">
    <location>
        <begin position="344"/>
        <end position="397"/>
    </location>
</feature>
<dbReference type="GO" id="GO:0007165">
    <property type="term" value="P:signal transduction"/>
    <property type="evidence" value="ECO:0007669"/>
    <property type="project" value="InterPro"/>
</dbReference>
<dbReference type="InterPro" id="IPR050469">
    <property type="entry name" value="Diguanylate_Cyclase"/>
</dbReference>
<dbReference type="EC" id="2.7.7.65" evidence="1"/>
<dbReference type="PROSITE" id="PS50885">
    <property type="entry name" value="HAMP"/>
    <property type="match status" value="1"/>
</dbReference>
<dbReference type="Gene3D" id="6.10.340.10">
    <property type="match status" value="1"/>
</dbReference>
<dbReference type="KEGG" id="chrm:FYK34_10445"/>
<dbReference type="Proteomes" id="UP000322079">
    <property type="component" value="Chromosome"/>
</dbReference>
<keyword evidence="4" id="KW-1133">Transmembrane helix</keyword>
<protein>
    <recommendedName>
        <fullName evidence="1">diguanylate cyclase</fullName>
        <ecNumber evidence="1">2.7.7.65</ecNumber>
    </recommendedName>
</protein>
<dbReference type="FunFam" id="3.30.70.270:FF:000001">
    <property type="entry name" value="Diguanylate cyclase domain protein"/>
    <property type="match status" value="1"/>
</dbReference>
<feature type="domain" description="GGDEF" evidence="6">
    <location>
        <begin position="443"/>
        <end position="576"/>
    </location>
</feature>
<dbReference type="SUPFAM" id="SSF55073">
    <property type="entry name" value="Nucleotide cyclase"/>
    <property type="match status" value="1"/>
</dbReference>
<dbReference type="SMART" id="SM00267">
    <property type="entry name" value="GGDEF"/>
    <property type="match status" value="1"/>
</dbReference>
<dbReference type="InterPro" id="IPR000160">
    <property type="entry name" value="GGDEF_dom"/>
</dbReference>
<evidence type="ECO:0000259" key="5">
    <source>
        <dbReference type="PROSITE" id="PS50885"/>
    </source>
</evidence>
<dbReference type="AlphaFoldDB" id="A0A5C1DGR6"/>
<dbReference type="PANTHER" id="PTHR45138">
    <property type="entry name" value="REGULATORY COMPONENTS OF SENSORY TRANSDUCTION SYSTEM"/>
    <property type="match status" value="1"/>
</dbReference>
<dbReference type="PROSITE" id="PS50887">
    <property type="entry name" value="GGDEF"/>
    <property type="match status" value="1"/>
</dbReference>
<dbReference type="GO" id="GO:0052621">
    <property type="term" value="F:diguanylate cyclase activity"/>
    <property type="evidence" value="ECO:0007669"/>
    <property type="project" value="UniProtKB-EC"/>
</dbReference>
<evidence type="ECO:0000313" key="7">
    <source>
        <dbReference type="EMBL" id="QEL55945.1"/>
    </source>
</evidence>
<dbReference type="Pfam" id="PF00990">
    <property type="entry name" value="GGDEF"/>
    <property type="match status" value="1"/>
</dbReference>
<keyword evidence="8" id="KW-1185">Reference proteome</keyword>
<dbReference type="PANTHER" id="PTHR45138:SF9">
    <property type="entry name" value="DIGUANYLATE CYCLASE DGCM-RELATED"/>
    <property type="match status" value="1"/>
</dbReference>
<dbReference type="GO" id="GO:0016020">
    <property type="term" value="C:membrane"/>
    <property type="evidence" value="ECO:0007669"/>
    <property type="project" value="InterPro"/>
</dbReference>
<keyword evidence="3" id="KW-0175">Coiled coil</keyword>
<feature type="transmembrane region" description="Helical" evidence="4">
    <location>
        <begin position="321"/>
        <end position="342"/>
    </location>
</feature>
<gene>
    <name evidence="7" type="ORF">FYK34_10445</name>
</gene>
<dbReference type="InterPro" id="IPR043128">
    <property type="entry name" value="Rev_trsase/Diguanyl_cyclase"/>
</dbReference>
<comment type="catalytic activity">
    <reaction evidence="2">
        <text>2 GTP = 3',3'-c-di-GMP + 2 diphosphate</text>
        <dbReference type="Rhea" id="RHEA:24898"/>
        <dbReference type="ChEBI" id="CHEBI:33019"/>
        <dbReference type="ChEBI" id="CHEBI:37565"/>
        <dbReference type="ChEBI" id="CHEBI:58805"/>
        <dbReference type="EC" id="2.7.7.65"/>
    </reaction>
</comment>
<evidence type="ECO:0000256" key="2">
    <source>
        <dbReference type="ARBA" id="ARBA00034247"/>
    </source>
</evidence>
<dbReference type="CDD" id="cd01949">
    <property type="entry name" value="GGDEF"/>
    <property type="match status" value="1"/>
</dbReference>
<evidence type="ECO:0000256" key="4">
    <source>
        <dbReference type="SAM" id="Phobius"/>
    </source>
</evidence>
<keyword evidence="4" id="KW-0812">Transmembrane</keyword>
<reference evidence="7 8" key="1">
    <citation type="submission" date="2019-08" db="EMBL/GenBank/DDBJ databases">
        <title>Chromobacterium paludis, a novel bacterium isolated from a Maryland marsh pond.</title>
        <authorList>
            <person name="Blackburn M.B."/>
            <person name="Gundersen-Rindal D.E."/>
        </authorList>
    </citation>
    <scope>NUCLEOTIDE SEQUENCE [LARGE SCALE GENOMIC DNA]</scope>
    <source>
        <strain evidence="8">IIBBL 257-1</strain>
    </source>
</reference>
<dbReference type="InterPro" id="IPR029787">
    <property type="entry name" value="Nucleotide_cyclase"/>
</dbReference>
<proteinExistence type="predicted"/>
<dbReference type="SMART" id="SM00304">
    <property type="entry name" value="HAMP"/>
    <property type="match status" value="1"/>
</dbReference>
<dbReference type="SUPFAM" id="SSF158472">
    <property type="entry name" value="HAMP domain-like"/>
    <property type="match status" value="1"/>
</dbReference>
<dbReference type="NCBIfam" id="TIGR00254">
    <property type="entry name" value="GGDEF"/>
    <property type="match status" value="1"/>
</dbReference>
<accession>A0A5C1DGR6</accession>
<evidence type="ECO:0000256" key="1">
    <source>
        <dbReference type="ARBA" id="ARBA00012528"/>
    </source>
</evidence>
<evidence type="ECO:0000259" key="6">
    <source>
        <dbReference type="PROSITE" id="PS50887"/>
    </source>
</evidence>
<keyword evidence="4" id="KW-0472">Membrane</keyword>
<name>A0A5C1DGR6_9NEIS</name>
<feature type="coiled-coil region" evidence="3">
    <location>
        <begin position="388"/>
        <end position="415"/>
    </location>
</feature>
<dbReference type="EMBL" id="CP043473">
    <property type="protein sequence ID" value="QEL55945.1"/>
    <property type="molecule type" value="Genomic_DNA"/>
</dbReference>
<evidence type="ECO:0000256" key="3">
    <source>
        <dbReference type="SAM" id="Coils"/>
    </source>
</evidence>
<dbReference type="InterPro" id="IPR003660">
    <property type="entry name" value="HAMP_dom"/>
</dbReference>
<sequence length="578" mass="63502">MKRTMRLSRIFTLVSVVLFLLVSLPLAWIIDTEWAVHRATQDVMDTLGVIQLAMVAAEKVSLERGPSNIQLSSPNDPDAHQKVHQARLETNQALQALAASLAGVDSSEHKLALEYVRQAQQRLRVARQAVDGNQIHAAKETERIMGAVQRMFDVVPATLQAVGTLSTHAINIHPQLATPLGGALQAVELREYAGRIGSHLTAAMTEHRPLTAKEMKSIDELRGRIYQLRDDIRLRSGLTATAADTLRAADRMDAIYFQQGLALINVCVEASEHHQPVPLDTADFVARFVPTLSSIVELRNAMMRSALEEARARHRSSFRHLLSAIGLGLIAMLAQLALFCFLRWRIVRPLLTSARLLGDIAHGQLDAKIPRHRHADEVGKVLGAIEVLRSRIREKHALEQEKQRLIEELTEISRVDFLTGIANRRAFTQAAHAEIARARLHGESATLILFDIDYFKQVNDTHGHDAGDAVLCHVAAIAAQTCREGDLIGRYGGEEFIILAAGGAATGRALAERLRAGIEERPLALGVRQTLFVTASFGVATLDAGHQTLESLLSAADNALYLAKRQGRNRVEVVDPCV</sequence>
<dbReference type="Gene3D" id="3.30.70.270">
    <property type="match status" value="1"/>
</dbReference>
<evidence type="ECO:0000313" key="8">
    <source>
        <dbReference type="Proteomes" id="UP000322079"/>
    </source>
</evidence>